<evidence type="ECO:0000259" key="2">
    <source>
        <dbReference type="Pfam" id="PF13391"/>
    </source>
</evidence>
<feature type="region of interest" description="Disordered" evidence="1">
    <location>
        <begin position="282"/>
        <end position="384"/>
    </location>
</feature>
<organism evidence="3 4">
    <name type="scientific">Bionectria ochroleuca</name>
    <name type="common">Gliocladium roseum</name>
    <dbReference type="NCBI Taxonomy" id="29856"/>
    <lineage>
        <taxon>Eukaryota</taxon>
        <taxon>Fungi</taxon>
        <taxon>Dikarya</taxon>
        <taxon>Ascomycota</taxon>
        <taxon>Pezizomycotina</taxon>
        <taxon>Sordariomycetes</taxon>
        <taxon>Hypocreomycetidae</taxon>
        <taxon>Hypocreales</taxon>
        <taxon>Bionectriaceae</taxon>
        <taxon>Clonostachys</taxon>
    </lineage>
</organism>
<dbReference type="AlphaFoldDB" id="A0A8H7TW48"/>
<dbReference type="Proteomes" id="UP000616885">
    <property type="component" value="Unassembled WGS sequence"/>
</dbReference>
<feature type="compositionally biased region" description="Acidic residues" evidence="1">
    <location>
        <begin position="313"/>
        <end position="323"/>
    </location>
</feature>
<name>A0A8H7TW48_BIOOC</name>
<feature type="domain" description="HNH nuclease" evidence="2">
    <location>
        <begin position="140"/>
        <end position="206"/>
    </location>
</feature>
<dbReference type="InterPro" id="IPR003615">
    <property type="entry name" value="HNH_nuc"/>
</dbReference>
<comment type="caution">
    <text evidence="3">The sequence shown here is derived from an EMBL/GenBank/DDBJ whole genome shotgun (WGS) entry which is preliminary data.</text>
</comment>
<protein>
    <recommendedName>
        <fullName evidence="2">HNH nuclease domain-containing protein</fullName>
    </recommendedName>
</protein>
<evidence type="ECO:0000313" key="3">
    <source>
        <dbReference type="EMBL" id="KAF9759727.1"/>
    </source>
</evidence>
<evidence type="ECO:0000256" key="1">
    <source>
        <dbReference type="SAM" id="MobiDB-lite"/>
    </source>
</evidence>
<reference evidence="3" key="1">
    <citation type="submission" date="2020-10" db="EMBL/GenBank/DDBJ databases">
        <title>High-Quality Genome Resource of Clonostachys rosea strain S41 by Oxford Nanopore Long-Read Sequencing.</title>
        <authorList>
            <person name="Wang H."/>
        </authorList>
    </citation>
    <scope>NUCLEOTIDE SEQUENCE</scope>
    <source>
        <strain evidence="3">S41</strain>
    </source>
</reference>
<sequence length="384" mass="43720">MATLSFKPRRSPYSTNGSQQTFFLHPGYPDGHNILFVLSTVDSGGIHHETARIACAVLANSRWDGFLTTTRDGEAISQGRDEILANQQYYFRIQDDEQYPIIPSFDNFLCPTTLPDSWAAISPLIEPTAMDDVRNRDQTCRITASLVPNEIAHIIPQAQSEWWQSNSMIAYTANPELSTDTRCAENAILLRRDLHKLWDDHRFAIVPKAGKWVIHVLWKNPSEELEKKYHNLELQPLSGVARHFLFCRFALAILSKSIFLNQNATRKLVTLDSEATPHVRSMSANEYRRLFSPARRANSRSQSPQKRQRSAQDNDEAIDEEEPVSGSGSGEEEERGRRRRRSWLYVDTLSSHDAPEWHPGPDGYTGRKRQKLHTPPKSNSLAIS</sequence>
<evidence type="ECO:0000313" key="4">
    <source>
        <dbReference type="Proteomes" id="UP000616885"/>
    </source>
</evidence>
<proteinExistence type="predicted"/>
<gene>
    <name evidence="3" type="ORF">IM811_001421</name>
</gene>
<dbReference type="EMBL" id="JADCTT010000001">
    <property type="protein sequence ID" value="KAF9759727.1"/>
    <property type="molecule type" value="Genomic_DNA"/>
</dbReference>
<accession>A0A8H7TW48</accession>
<dbReference type="Pfam" id="PF13391">
    <property type="entry name" value="HNH_2"/>
    <property type="match status" value="1"/>
</dbReference>